<proteinExistence type="predicted"/>
<dbReference type="Pfam" id="PF12802">
    <property type="entry name" value="MarR_2"/>
    <property type="match status" value="1"/>
</dbReference>
<dbReference type="InterPro" id="IPR000835">
    <property type="entry name" value="HTH_MarR-typ"/>
</dbReference>
<keyword evidence="4" id="KW-0175">Coiled coil</keyword>
<dbReference type="GO" id="GO:0003677">
    <property type="term" value="F:DNA binding"/>
    <property type="evidence" value="ECO:0007669"/>
    <property type="project" value="UniProtKB-KW"/>
</dbReference>
<evidence type="ECO:0000256" key="3">
    <source>
        <dbReference type="ARBA" id="ARBA00023163"/>
    </source>
</evidence>
<dbReference type="EMBL" id="CP051152">
    <property type="protein sequence ID" value="QJQ06728.1"/>
    <property type="molecule type" value="Genomic_DNA"/>
</dbReference>
<dbReference type="PANTHER" id="PTHR42756">
    <property type="entry name" value="TRANSCRIPTIONAL REGULATOR, MARR"/>
    <property type="match status" value="1"/>
</dbReference>
<dbReference type="Proteomes" id="UP000274350">
    <property type="component" value="Chromosome"/>
</dbReference>
<feature type="coiled-coil region" evidence="4">
    <location>
        <begin position="142"/>
        <end position="169"/>
    </location>
</feature>
<keyword evidence="3" id="KW-0804">Transcription</keyword>
<dbReference type="AlphaFoldDB" id="A0A6M4A721"/>
<dbReference type="KEGG" id="upi:EJG51_013745"/>
<evidence type="ECO:0000256" key="4">
    <source>
        <dbReference type="SAM" id="Coils"/>
    </source>
</evidence>
<dbReference type="InterPro" id="IPR036388">
    <property type="entry name" value="WH-like_DNA-bd_sf"/>
</dbReference>
<feature type="domain" description="HTH marR-type" evidence="5">
    <location>
        <begin position="1"/>
        <end position="147"/>
    </location>
</feature>
<evidence type="ECO:0000256" key="1">
    <source>
        <dbReference type="ARBA" id="ARBA00023015"/>
    </source>
</evidence>
<keyword evidence="7" id="KW-1185">Reference proteome</keyword>
<dbReference type="SMART" id="SM00347">
    <property type="entry name" value="HTH_MARR"/>
    <property type="match status" value="1"/>
</dbReference>
<dbReference type="Gene3D" id="1.10.10.10">
    <property type="entry name" value="Winged helix-like DNA-binding domain superfamily/Winged helix DNA-binding domain"/>
    <property type="match status" value="1"/>
</dbReference>
<dbReference type="OrthoDB" id="4549026at2"/>
<sequence>MKKPTIKKPASSPHGTQAWLATIRAYNLCEAALSARLAQHHLRVGDLEVLATLATTPGITQMELAARCFITKSAVSMLLSQMEVDGLVTRDIHDTDSRAKRLALTERGQKLAALAMQTQAEVVEVMVEGVSDSEIDLIAKVMGQVSERLERLIQEDKQEEKKLAVAKARL</sequence>
<dbReference type="SUPFAM" id="SSF46785">
    <property type="entry name" value="Winged helix' DNA-binding domain"/>
    <property type="match status" value="1"/>
</dbReference>
<evidence type="ECO:0000256" key="2">
    <source>
        <dbReference type="ARBA" id="ARBA00023125"/>
    </source>
</evidence>
<dbReference type="PROSITE" id="PS50995">
    <property type="entry name" value="HTH_MARR_2"/>
    <property type="match status" value="1"/>
</dbReference>
<reference evidence="6 7" key="1">
    <citation type="journal article" date="2019" name="Int. J. Syst. Evol. Microbiol.">
        <title>Undibacterium piscinae sp. nov., isolated from Korean shiner intestine.</title>
        <authorList>
            <person name="Lee S.Y."/>
            <person name="Kang W."/>
            <person name="Kim P.S."/>
            <person name="Kim H.S."/>
            <person name="Sung H."/>
            <person name="Shin N.R."/>
            <person name="Whon T.W."/>
            <person name="Yun J.H."/>
            <person name="Lee J.Y."/>
            <person name="Lee J.Y."/>
            <person name="Jung M.J."/>
            <person name="Jeong Y.S."/>
            <person name="Tak E.J."/>
            <person name="Han J.E."/>
            <person name="Hyun D.W."/>
            <person name="Kang M.S."/>
            <person name="Lee K.E."/>
            <person name="Lee B.H."/>
            <person name="Bae J.W."/>
        </authorList>
    </citation>
    <scope>NUCLEOTIDE SEQUENCE [LARGE SCALE GENOMIC DNA]</scope>
    <source>
        <strain evidence="6 7">S11R28</strain>
    </source>
</reference>
<keyword evidence="2" id="KW-0238">DNA-binding</keyword>
<evidence type="ECO:0000259" key="5">
    <source>
        <dbReference type="PROSITE" id="PS50995"/>
    </source>
</evidence>
<accession>A0A6M4A721</accession>
<evidence type="ECO:0000313" key="7">
    <source>
        <dbReference type="Proteomes" id="UP000274350"/>
    </source>
</evidence>
<dbReference type="PRINTS" id="PR00598">
    <property type="entry name" value="HTHMARR"/>
</dbReference>
<evidence type="ECO:0000313" key="6">
    <source>
        <dbReference type="EMBL" id="QJQ06728.1"/>
    </source>
</evidence>
<dbReference type="InterPro" id="IPR036390">
    <property type="entry name" value="WH_DNA-bd_sf"/>
</dbReference>
<protein>
    <submittedName>
        <fullName evidence="6">MarR family transcriptional regulator</fullName>
    </submittedName>
</protein>
<dbReference type="GO" id="GO:0003700">
    <property type="term" value="F:DNA-binding transcription factor activity"/>
    <property type="evidence" value="ECO:0007669"/>
    <property type="project" value="InterPro"/>
</dbReference>
<name>A0A6M4A721_9BURK</name>
<keyword evidence="1" id="KW-0805">Transcription regulation</keyword>
<dbReference type="PANTHER" id="PTHR42756:SF1">
    <property type="entry name" value="TRANSCRIPTIONAL REPRESSOR OF EMRAB OPERON"/>
    <property type="match status" value="1"/>
</dbReference>
<organism evidence="6 7">
    <name type="scientific">Undibacterium piscinae</name>
    <dbReference type="NCBI Taxonomy" id="2495591"/>
    <lineage>
        <taxon>Bacteria</taxon>
        <taxon>Pseudomonadati</taxon>
        <taxon>Pseudomonadota</taxon>
        <taxon>Betaproteobacteria</taxon>
        <taxon>Burkholderiales</taxon>
        <taxon>Oxalobacteraceae</taxon>
        <taxon>Undibacterium</taxon>
    </lineage>
</organism>
<gene>
    <name evidence="6" type="ORF">EJG51_013745</name>
</gene>